<protein>
    <submittedName>
        <fullName evidence="6">Transcriptional regulator, TetR family</fullName>
    </submittedName>
</protein>
<dbReference type="RefSeq" id="WP_012111212.1">
    <property type="nucleotide sequence ID" value="NC_009719.1"/>
</dbReference>
<evidence type="ECO:0000256" key="2">
    <source>
        <dbReference type="ARBA" id="ARBA00023125"/>
    </source>
</evidence>
<gene>
    <name evidence="6" type="ordered locus">Plav_2292</name>
</gene>
<dbReference type="eggNOG" id="COG1309">
    <property type="taxonomic scope" value="Bacteria"/>
</dbReference>
<dbReference type="InterPro" id="IPR001647">
    <property type="entry name" value="HTH_TetR"/>
</dbReference>
<evidence type="ECO:0000256" key="3">
    <source>
        <dbReference type="ARBA" id="ARBA00023163"/>
    </source>
</evidence>
<keyword evidence="2 4" id="KW-0238">DNA-binding</keyword>
<dbReference type="HOGENOM" id="CLU_069356_27_1_5"/>
<dbReference type="STRING" id="402881.Plav_2292"/>
<keyword evidence="1" id="KW-0805">Transcription regulation</keyword>
<dbReference type="Gene3D" id="1.10.357.10">
    <property type="entry name" value="Tetracycline Repressor, domain 2"/>
    <property type="match status" value="1"/>
</dbReference>
<dbReference type="PANTHER" id="PTHR30055">
    <property type="entry name" value="HTH-TYPE TRANSCRIPTIONAL REGULATOR RUTR"/>
    <property type="match status" value="1"/>
</dbReference>
<dbReference type="PANTHER" id="PTHR30055:SF146">
    <property type="entry name" value="HTH-TYPE TRANSCRIPTIONAL DUAL REGULATOR CECR"/>
    <property type="match status" value="1"/>
</dbReference>
<evidence type="ECO:0000256" key="4">
    <source>
        <dbReference type="PROSITE-ProRule" id="PRU00335"/>
    </source>
</evidence>
<evidence type="ECO:0000256" key="1">
    <source>
        <dbReference type="ARBA" id="ARBA00023015"/>
    </source>
</evidence>
<dbReference type="SUPFAM" id="SSF46689">
    <property type="entry name" value="Homeodomain-like"/>
    <property type="match status" value="1"/>
</dbReference>
<dbReference type="OrthoDB" id="5292901at2"/>
<feature type="domain" description="HTH tetR-type" evidence="5">
    <location>
        <begin position="14"/>
        <end position="74"/>
    </location>
</feature>
<reference evidence="6 7" key="1">
    <citation type="journal article" date="2011" name="Stand. Genomic Sci.">
        <title>Complete genome sequence of Parvibaculum lavamentivorans type strain (DS-1(T)).</title>
        <authorList>
            <person name="Schleheck D."/>
            <person name="Weiss M."/>
            <person name="Pitluck S."/>
            <person name="Bruce D."/>
            <person name="Land M.L."/>
            <person name="Han S."/>
            <person name="Saunders E."/>
            <person name="Tapia R."/>
            <person name="Detter C."/>
            <person name="Brettin T."/>
            <person name="Han J."/>
            <person name="Woyke T."/>
            <person name="Goodwin L."/>
            <person name="Pennacchio L."/>
            <person name="Nolan M."/>
            <person name="Cook A.M."/>
            <person name="Kjelleberg S."/>
            <person name="Thomas T."/>
        </authorList>
    </citation>
    <scope>NUCLEOTIDE SEQUENCE [LARGE SCALE GENOMIC DNA]</scope>
    <source>
        <strain evidence="7">DS-1 / DSM 13023 / NCIMB 13966</strain>
    </source>
</reference>
<dbReference type="Pfam" id="PF00440">
    <property type="entry name" value="TetR_N"/>
    <property type="match status" value="1"/>
</dbReference>
<sequence length="208" mass="23161">MQTGTRGGRKKISEAKHSAILGAARRIFLAQGFTSAGMAEIARMADVSTATLYKHFNSKETLFIAVVTQTAQDAGDYSGLLDQDETARGILDKVCRTYLNVQFDRETNALMRIVIAEVPNAPQLAREMYEVLGNRRNESLRELLEGMIARGLLRPHDAAFGARLGSGLIKEFFVWPALFDADYKLPLDTDEKIRRCIDAYLALYGPEK</sequence>
<dbReference type="PROSITE" id="PS50977">
    <property type="entry name" value="HTH_TETR_2"/>
    <property type="match status" value="1"/>
</dbReference>
<keyword evidence="7" id="KW-1185">Reference proteome</keyword>
<accession>A7HVH3</accession>
<proteinExistence type="predicted"/>
<dbReference type="FunFam" id="1.10.10.60:FF:000141">
    <property type="entry name" value="TetR family transcriptional regulator"/>
    <property type="match status" value="1"/>
</dbReference>
<dbReference type="Pfam" id="PF14246">
    <property type="entry name" value="TetR_C_7"/>
    <property type="match status" value="1"/>
</dbReference>
<dbReference type="GO" id="GO:0000976">
    <property type="term" value="F:transcription cis-regulatory region binding"/>
    <property type="evidence" value="ECO:0007669"/>
    <property type="project" value="TreeGrafter"/>
</dbReference>
<dbReference type="AlphaFoldDB" id="A7HVH3"/>
<evidence type="ECO:0000313" key="6">
    <source>
        <dbReference type="EMBL" id="ABS63906.1"/>
    </source>
</evidence>
<dbReference type="EMBL" id="CP000774">
    <property type="protein sequence ID" value="ABS63906.1"/>
    <property type="molecule type" value="Genomic_DNA"/>
</dbReference>
<organism evidence="6 7">
    <name type="scientific">Parvibaculum lavamentivorans (strain DS-1 / DSM 13023 / NCIMB 13966)</name>
    <dbReference type="NCBI Taxonomy" id="402881"/>
    <lineage>
        <taxon>Bacteria</taxon>
        <taxon>Pseudomonadati</taxon>
        <taxon>Pseudomonadota</taxon>
        <taxon>Alphaproteobacteria</taxon>
        <taxon>Hyphomicrobiales</taxon>
        <taxon>Parvibaculaceae</taxon>
        <taxon>Parvibaculum</taxon>
    </lineage>
</organism>
<dbReference type="Proteomes" id="UP000006377">
    <property type="component" value="Chromosome"/>
</dbReference>
<dbReference type="GO" id="GO:0003700">
    <property type="term" value="F:DNA-binding transcription factor activity"/>
    <property type="evidence" value="ECO:0007669"/>
    <property type="project" value="TreeGrafter"/>
</dbReference>
<evidence type="ECO:0000313" key="7">
    <source>
        <dbReference type="Proteomes" id="UP000006377"/>
    </source>
</evidence>
<dbReference type="InterPro" id="IPR039536">
    <property type="entry name" value="TetR_C_Proteobacteria"/>
</dbReference>
<feature type="DNA-binding region" description="H-T-H motif" evidence="4">
    <location>
        <begin position="37"/>
        <end position="56"/>
    </location>
</feature>
<name>A7HVH3_PARL1</name>
<dbReference type="InterPro" id="IPR009057">
    <property type="entry name" value="Homeodomain-like_sf"/>
</dbReference>
<keyword evidence="3" id="KW-0804">Transcription</keyword>
<dbReference type="SUPFAM" id="SSF48498">
    <property type="entry name" value="Tetracyclin repressor-like, C-terminal domain"/>
    <property type="match status" value="1"/>
</dbReference>
<evidence type="ECO:0000259" key="5">
    <source>
        <dbReference type="PROSITE" id="PS50977"/>
    </source>
</evidence>
<dbReference type="Gene3D" id="1.10.10.60">
    <property type="entry name" value="Homeodomain-like"/>
    <property type="match status" value="1"/>
</dbReference>
<dbReference type="InterPro" id="IPR036271">
    <property type="entry name" value="Tet_transcr_reg_TetR-rel_C_sf"/>
</dbReference>
<dbReference type="KEGG" id="pla:Plav_2292"/>
<dbReference type="InterPro" id="IPR050109">
    <property type="entry name" value="HTH-type_TetR-like_transc_reg"/>
</dbReference>
<dbReference type="PRINTS" id="PR00455">
    <property type="entry name" value="HTHTETR"/>
</dbReference>